<sequence>MGLGCGSGAGEGGEIGSTGDGDGPGGSGSGVVMERRYKDHVAPHTTLRTVRVPATRPFRQVTYGRTARCRATMPPVRSRHSTSAHPAAWMRAASAGWSGQARIDSAR</sequence>
<dbReference type="Proteomes" id="UP000199416">
    <property type="component" value="Unassembled WGS sequence"/>
</dbReference>
<evidence type="ECO:0000256" key="1">
    <source>
        <dbReference type="SAM" id="MobiDB-lite"/>
    </source>
</evidence>
<organism evidence="2 3">
    <name type="scientific">Geodermatophilus telluris</name>
    <dbReference type="NCBI Taxonomy" id="1190417"/>
    <lineage>
        <taxon>Bacteria</taxon>
        <taxon>Bacillati</taxon>
        <taxon>Actinomycetota</taxon>
        <taxon>Actinomycetes</taxon>
        <taxon>Geodermatophilales</taxon>
        <taxon>Geodermatophilaceae</taxon>
        <taxon>Geodermatophilus</taxon>
    </lineage>
</organism>
<name>A0A1G6J0P0_9ACTN</name>
<evidence type="ECO:0000313" key="3">
    <source>
        <dbReference type="Proteomes" id="UP000199416"/>
    </source>
</evidence>
<feature type="compositionally biased region" description="Gly residues" evidence="1">
    <location>
        <begin position="1"/>
        <end position="29"/>
    </location>
</feature>
<reference evidence="3" key="1">
    <citation type="submission" date="2016-10" db="EMBL/GenBank/DDBJ databases">
        <authorList>
            <person name="Varghese N."/>
            <person name="Submissions S."/>
        </authorList>
    </citation>
    <scope>NUCLEOTIDE SEQUENCE [LARGE SCALE GENOMIC DNA]</scope>
    <source>
        <strain evidence="3">DSM 45421</strain>
    </source>
</reference>
<keyword evidence="3" id="KW-1185">Reference proteome</keyword>
<dbReference type="STRING" id="1190417.SAMN05660690_0611"/>
<gene>
    <name evidence="2" type="ORF">SAMN05660690_0611</name>
</gene>
<accession>A0A1G6J0P0</accession>
<feature type="region of interest" description="Disordered" evidence="1">
    <location>
        <begin position="1"/>
        <end position="32"/>
    </location>
</feature>
<evidence type="ECO:0000313" key="2">
    <source>
        <dbReference type="EMBL" id="SDC12319.1"/>
    </source>
</evidence>
<protein>
    <submittedName>
        <fullName evidence="2">Uncharacterized protein</fullName>
    </submittedName>
</protein>
<proteinExistence type="predicted"/>
<dbReference type="EMBL" id="FMZF01000001">
    <property type="protein sequence ID" value="SDC12319.1"/>
    <property type="molecule type" value="Genomic_DNA"/>
</dbReference>
<dbReference type="AlphaFoldDB" id="A0A1G6J0P0"/>